<dbReference type="Gene3D" id="3.65.10.10">
    <property type="entry name" value="Enolpyruvate transferase domain"/>
    <property type="match status" value="1"/>
</dbReference>
<feature type="domain" description="Enolpyruvate transferase" evidence="2">
    <location>
        <begin position="17"/>
        <end position="175"/>
    </location>
</feature>
<dbReference type="SUPFAM" id="SSF55205">
    <property type="entry name" value="EPT/RTPC-like"/>
    <property type="match status" value="1"/>
</dbReference>
<dbReference type="InterPro" id="IPR001986">
    <property type="entry name" value="Enolpyruvate_Tfrase_dom"/>
</dbReference>
<feature type="non-terminal residue" evidence="3">
    <location>
        <position position="176"/>
    </location>
</feature>
<evidence type="ECO:0000256" key="1">
    <source>
        <dbReference type="ARBA" id="ARBA00022679"/>
    </source>
</evidence>
<dbReference type="InterPro" id="IPR013792">
    <property type="entry name" value="RNA3'P_cycl/enolpyr_Trfase_a/b"/>
</dbReference>
<proteinExistence type="predicted"/>
<sequence>MYSSRMIDPSGTSVTIEPTRRVRGQLRVPGDKSISHRYVLLAAVADGTSTVHNYAPGTDCAATLRCLQALGVNIQIVQSSPNEPSTIMVVGRGRQGLRASSSVVDAQNSGSTIRLLAGILAAHPFKTVITGDASLRRRPMGRIVEPLQQMGAQIDTVDGCPPMTISGTTLRGVSYA</sequence>
<name>A0A382GET6_9ZZZZ</name>
<dbReference type="AlphaFoldDB" id="A0A382GET6"/>
<dbReference type="GO" id="GO:0003866">
    <property type="term" value="F:3-phosphoshikimate 1-carboxyvinyltransferase activity"/>
    <property type="evidence" value="ECO:0007669"/>
    <property type="project" value="TreeGrafter"/>
</dbReference>
<accession>A0A382GET6</accession>
<reference evidence="3" key="1">
    <citation type="submission" date="2018-05" db="EMBL/GenBank/DDBJ databases">
        <authorList>
            <person name="Lanie J.A."/>
            <person name="Ng W.-L."/>
            <person name="Kazmierczak K.M."/>
            <person name="Andrzejewski T.M."/>
            <person name="Davidsen T.M."/>
            <person name="Wayne K.J."/>
            <person name="Tettelin H."/>
            <person name="Glass J.I."/>
            <person name="Rusch D."/>
            <person name="Podicherti R."/>
            <person name="Tsui H.-C.T."/>
            <person name="Winkler M.E."/>
        </authorList>
    </citation>
    <scope>NUCLEOTIDE SEQUENCE</scope>
</reference>
<evidence type="ECO:0000259" key="2">
    <source>
        <dbReference type="Pfam" id="PF00275"/>
    </source>
</evidence>
<dbReference type="PANTHER" id="PTHR21090">
    <property type="entry name" value="AROM/DEHYDROQUINATE SYNTHASE"/>
    <property type="match status" value="1"/>
</dbReference>
<protein>
    <recommendedName>
        <fullName evidence="2">Enolpyruvate transferase domain-containing protein</fullName>
    </recommendedName>
</protein>
<organism evidence="3">
    <name type="scientific">marine metagenome</name>
    <dbReference type="NCBI Taxonomy" id="408172"/>
    <lineage>
        <taxon>unclassified sequences</taxon>
        <taxon>metagenomes</taxon>
        <taxon>ecological metagenomes</taxon>
    </lineage>
</organism>
<keyword evidence="1" id="KW-0808">Transferase</keyword>
<gene>
    <name evidence="3" type="ORF">METZ01_LOCUS226216</name>
</gene>
<evidence type="ECO:0000313" key="3">
    <source>
        <dbReference type="EMBL" id="SVB73362.1"/>
    </source>
</evidence>
<dbReference type="EMBL" id="UINC01054988">
    <property type="protein sequence ID" value="SVB73362.1"/>
    <property type="molecule type" value="Genomic_DNA"/>
</dbReference>
<dbReference type="GO" id="GO:0009423">
    <property type="term" value="P:chorismate biosynthetic process"/>
    <property type="evidence" value="ECO:0007669"/>
    <property type="project" value="TreeGrafter"/>
</dbReference>
<dbReference type="Pfam" id="PF00275">
    <property type="entry name" value="EPSP_synthase"/>
    <property type="match status" value="1"/>
</dbReference>
<dbReference type="InterPro" id="IPR036968">
    <property type="entry name" value="Enolpyruvate_Tfrase_sf"/>
</dbReference>
<dbReference type="PANTHER" id="PTHR21090:SF5">
    <property type="entry name" value="PENTAFUNCTIONAL AROM POLYPEPTIDE"/>
    <property type="match status" value="1"/>
</dbReference>